<comment type="caution">
    <text evidence="3">The sequence shown here is derived from an EMBL/GenBank/DDBJ whole genome shotgun (WGS) entry which is preliminary data.</text>
</comment>
<dbReference type="EMBL" id="JAQQWE010000003">
    <property type="protein sequence ID" value="KAK7959364.1"/>
    <property type="molecule type" value="Genomic_DNA"/>
</dbReference>
<dbReference type="GeneID" id="92073502"/>
<keyword evidence="4" id="KW-1185">Reference proteome</keyword>
<dbReference type="RefSeq" id="XP_066703067.1">
    <property type="nucleotide sequence ID" value="XM_066840440.1"/>
</dbReference>
<evidence type="ECO:0000256" key="2">
    <source>
        <dbReference type="SAM" id="Phobius"/>
    </source>
</evidence>
<proteinExistence type="predicted"/>
<gene>
    <name evidence="3" type="ORF">PG986_004218</name>
</gene>
<evidence type="ECO:0000313" key="3">
    <source>
        <dbReference type="EMBL" id="KAK7959364.1"/>
    </source>
</evidence>
<feature type="transmembrane region" description="Helical" evidence="2">
    <location>
        <begin position="84"/>
        <end position="104"/>
    </location>
</feature>
<sequence length="194" mass="21062">MPPISTHPQPATPVHVFLRRIALVQYAFCWILLLAHGIAARTALPALGLLPLTSSALLSGLLLHRDALAAAGSPVQTSLSAQNVMYCDLVVAGVQLTLLLFSWIDMSNHWGHNSLTILGTYGTVFMMVDCGIHFYFALKEVFHILLSPKCDCPHCRSVHGRGRAGISLSEDDEYTPLQSDRGDDSAPQDASEQV</sequence>
<dbReference type="Proteomes" id="UP001391051">
    <property type="component" value="Unassembled WGS sequence"/>
</dbReference>
<keyword evidence="2" id="KW-0812">Transmembrane</keyword>
<evidence type="ECO:0000313" key="4">
    <source>
        <dbReference type="Proteomes" id="UP001391051"/>
    </source>
</evidence>
<name>A0ABR1QNJ4_9PEZI</name>
<keyword evidence="2" id="KW-0472">Membrane</keyword>
<reference evidence="3 4" key="1">
    <citation type="submission" date="2023-01" db="EMBL/GenBank/DDBJ databases">
        <title>Analysis of 21 Apiospora genomes using comparative genomics revels a genus with tremendous synthesis potential of carbohydrate active enzymes and secondary metabolites.</title>
        <authorList>
            <person name="Sorensen T."/>
        </authorList>
    </citation>
    <scope>NUCLEOTIDE SEQUENCE [LARGE SCALE GENOMIC DNA]</scope>
    <source>
        <strain evidence="3 4">CBS 24483</strain>
    </source>
</reference>
<protein>
    <submittedName>
        <fullName evidence="3">Uncharacterized protein</fullName>
    </submittedName>
</protein>
<feature type="transmembrane region" description="Helical" evidence="2">
    <location>
        <begin position="116"/>
        <end position="138"/>
    </location>
</feature>
<feature type="region of interest" description="Disordered" evidence="1">
    <location>
        <begin position="169"/>
        <end position="194"/>
    </location>
</feature>
<feature type="transmembrane region" description="Helical" evidence="2">
    <location>
        <begin position="21"/>
        <end position="40"/>
    </location>
</feature>
<evidence type="ECO:0000256" key="1">
    <source>
        <dbReference type="SAM" id="MobiDB-lite"/>
    </source>
</evidence>
<accession>A0ABR1QNJ4</accession>
<keyword evidence="2" id="KW-1133">Transmembrane helix</keyword>
<organism evidence="3 4">
    <name type="scientific">Apiospora aurea</name>
    <dbReference type="NCBI Taxonomy" id="335848"/>
    <lineage>
        <taxon>Eukaryota</taxon>
        <taxon>Fungi</taxon>
        <taxon>Dikarya</taxon>
        <taxon>Ascomycota</taxon>
        <taxon>Pezizomycotina</taxon>
        <taxon>Sordariomycetes</taxon>
        <taxon>Xylariomycetidae</taxon>
        <taxon>Amphisphaeriales</taxon>
        <taxon>Apiosporaceae</taxon>
        <taxon>Apiospora</taxon>
    </lineage>
</organism>
<feature type="transmembrane region" description="Helical" evidence="2">
    <location>
        <begin position="46"/>
        <end position="63"/>
    </location>
</feature>